<keyword evidence="1" id="KW-0472">Membrane</keyword>
<proteinExistence type="predicted"/>
<evidence type="ECO:0000256" key="1">
    <source>
        <dbReference type="SAM" id="Phobius"/>
    </source>
</evidence>
<evidence type="ECO:0000313" key="2">
    <source>
        <dbReference type="EMBL" id="GBP03643.1"/>
    </source>
</evidence>
<dbReference type="EMBL" id="BGZK01000011">
    <property type="protein sequence ID" value="GBP03643.1"/>
    <property type="molecule type" value="Genomic_DNA"/>
</dbReference>
<keyword evidence="1" id="KW-0812">Transmembrane</keyword>
<comment type="caution">
    <text evidence="2">The sequence shown here is derived from an EMBL/GenBank/DDBJ whole genome shotgun (WGS) entry which is preliminary data.</text>
</comment>
<dbReference type="Proteomes" id="UP000299102">
    <property type="component" value="Unassembled WGS sequence"/>
</dbReference>
<organism evidence="2 3">
    <name type="scientific">Eumeta variegata</name>
    <name type="common">Bagworm moth</name>
    <name type="synonym">Eumeta japonica</name>
    <dbReference type="NCBI Taxonomy" id="151549"/>
    <lineage>
        <taxon>Eukaryota</taxon>
        <taxon>Metazoa</taxon>
        <taxon>Ecdysozoa</taxon>
        <taxon>Arthropoda</taxon>
        <taxon>Hexapoda</taxon>
        <taxon>Insecta</taxon>
        <taxon>Pterygota</taxon>
        <taxon>Neoptera</taxon>
        <taxon>Endopterygota</taxon>
        <taxon>Lepidoptera</taxon>
        <taxon>Glossata</taxon>
        <taxon>Ditrysia</taxon>
        <taxon>Tineoidea</taxon>
        <taxon>Psychidae</taxon>
        <taxon>Oiketicinae</taxon>
        <taxon>Eumeta</taxon>
    </lineage>
</organism>
<protein>
    <submittedName>
        <fullName evidence="2">Uncharacterized protein</fullName>
    </submittedName>
</protein>
<sequence>MSGTSETNILDESFVKSFSALQNIQLLLGTARVNLKKRLVGSPSTRQRIYSSVLIIAVAICGYDMTTDMCILAVLRKLLLAFEEFVNLYKYQLYTKYDWVCLPISLLFNFSLFIGLNKTYADFLTQVKSTRVLCVYLLSVYQEGAIYNKASRMLRELDERRPQFSVYGMFALHAALPLRVLAVASNYVVVQLQFAFL</sequence>
<feature type="transmembrane region" description="Helical" evidence="1">
    <location>
        <begin position="96"/>
        <end position="116"/>
    </location>
</feature>
<evidence type="ECO:0000313" key="3">
    <source>
        <dbReference type="Proteomes" id="UP000299102"/>
    </source>
</evidence>
<dbReference type="OrthoDB" id="7490805at2759"/>
<reference evidence="2 3" key="1">
    <citation type="journal article" date="2019" name="Commun. Biol.">
        <title>The bagworm genome reveals a unique fibroin gene that provides high tensile strength.</title>
        <authorList>
            <person name="Kono N."/>
            <person name="Nakamura H."/>
            <person name="Ohtoshi R."/>
            <person name="Tomita M."/>
            <person name="Numata K."/>
            <person name="Arakawa K."/>
        </authorList>
    </citation>
    <scope>NUCLEOTIDE SEQUENCE [LARGE SCALE GENOMIC DNA]</scope>
</reference>
<dbReference type="AlphaFoldDB" id="A0A4C1SN50"/>
<keyword evidence="3" id="KW-1185">Reference proteome</keyword>
<gene>
    <name evidence="2" type="ORF">EVAR_2399_1</name>
</gene>
<accession>A0A4C1SN50</accession>
<feature type="transmembrane region" description="Helical" evidence="1">
    <location>
        <begin position="49"/>
        <end position="75"/>
    </location>
</feature>
<keyword evidence="1" id="KW-1133">Transmembrane helix</keyword>
<name>A0A4C1SN50_EUMVA</name>